<dbReference type="Proteomes" id="UP000807306">
    <property type="component" value="Unassembled WGS sequence"/>
</dbReference>
<dbReference type="EMBL" id="MU157844">
    <property type="protein sequence ID" value="KAF9529777.1"/>
    <property type="molecule type" value="Genomic_DNA"/>
</dbReference>
<reference evidence="1" key="1">
    <citation type="submission" date="2020-11" db="EMBL/GenBank/DDBJ databases">
        <authorList>
            <consortium name="DOE Joint Genome Institute"/>
            <person name="Ahrendt S."/>
            <person name="Riley R."/>
            <person name="Andreopoulos W."/>
            <person name="Labutti K."/>
            <person name="Pangilinan J."/>
            <person name="Ruiz-Duenas F.J."/>
            <person name="Barrasa J.M."/>
            <person name="Sanchez-Garcia M."/>
            <person name="Camarero S."/>
            <person name="Miyauchi S."/>
            <person name="Serrano A."/>
            <person name="Linde D."/>
            <person name="Babiker R."/>
            <person name="Drula E."/>
            <person name="Ayuso-Fernandez I."/>
            <person name="Pacheco R."/>
            <person name="Padilla G."/>
            <person name="Ferreira P."/>
            <person name="Barriuso J."/>
            <person name="Kellner H."/>
            <person name="Castanera R."/>
            <person name="Alfaro M."/>
            <person name="Ramirez L."/>
            <person name="Pisabarro A.G."/>
            <person name="Kuo A."/>
            <person name="Tritt A."/>
            <person name="Lipzen A."/>
            <person name="He G."/>
            <person name="Yan M."/>
            <person name="Ng V."/>
            <person name="Cullen D."/>
            <person name="Martin F."/>
            <person name="Rosso M.-N."/>
            <person name="Henrissat B."/>
            <person name="Hibbett D."/>
            <person name="Martinez A.T."/>
            <person name="Grigoriev I.V."/>
        </authorList>
    </citation>
    <scope>NUCLEOTIDE SEQUENCE</scope>
    <source>
        <strain evidence="1">CBS 506.95</strain>
    </source>
</reference>
<gene>
    <name evidence="1" type="ORF">CPB83DRAFT_852160</name>
</gene>
<evidence type="ECO:0000313" key="2">
    <source>
        <dbReference type="Proteomes" id="UP000807306"/>
    </source>
</evidence>
<organism evidence="1 2">
    <name type="scientific">Crepidotus variabilis</name>
    <dbReference type="NCBI Taxonomy" id="179855"/>
    <lineage>
        <taxon>Eukaryota</taxon>
        <taxon>Fungi</taxon>
        <taxon>Dikarya</taxon>
        <taxon>Basidiomycota</taxon>
        <taxon>Agaricomycotina</taxon>
        <taxon>Agaricomycetes</taxon>
        <taxon>Agaricomycetidae</taxon>
        <taxon>Agaricales</taxon>
        <taxon>Agaricineae</taxon>
        <taxon>Crepidotaceae</taxon>
        <taxon>Crepidotus</taxon>
    </lineage>
</organism>
<accession>A0A9P6EIP0</accession>
<dbReference type="AlphaFoldDB" id="A0A9P6EIP0"/>
<comment type="caution">
    <text evidence="1">The sequence shown here is derived from an EMBL/GenBank/DDBJ whole genome shotgun (WGS) entry which is preliminary data.</text>
</comment>
<proteinExistence type="predicted"/>
<protein>
    <submittedName>
        <fullName evidence="1">Uncharacterized protein</fullName>
    </submittedName>
</protein>
<sequence length="137" mass="15425">MNLRIRSAQTFPNRLPGQLVQSCGLGFCLLPLGWIVGVGMSYSDGVVELEFGRRLLPDRLDRPPHVFYSTATDRGKRFKTSFYLGYPLEFFMWTVISHRTCTEHSILDPQTLPSILGLFHKKSSLPSGRPKSIGSHS</sequence>
<evidence type="ECO:0000313" key="1">
    <source>
        <dbReference type="EMBL" id="KAF9529777.1"/>
    </source>
</evidence>
<name>A0A9P6EIP0_9AGAR</name>
<keyword evidence="2" id="KW-1185">Reference proteome</keyword>